<feature type="transmembrane region" description="Helical" evidence="1">
    <location>
        <begin position="20"/>
        <end position="40"/>
    </location>
</feature>
<evidence type="ECO:0000256" key="1">
    <source>
        <dbReference type="SAM" id="Phobius"/>
    </source>
</evidence>
<dbReference type="RefSeq" id="WP_284011941.1">
    <property type="nucleotide sequence ID" value="NZ_CP126156.1"/>
</dbReference>
<sequence length="42" mass="4424">MDLGPLDHESFRAAAGTLAAYGAILAVMTLLLFGVPFLLFSL</sequence>
<keyword evidence="1" id="KW-1133">Transmembrane helix</keyword>
<keyword evidence="1" id="KW-0812">Transmembrane</keyword>
<evidence type="ECO:0008006" key="4">
    <source>
        <dbReference type="Google" id="ProtNLM"/>
    </source>
</evidence>
<keyword evidence="1" id="KW-0472">Membrane</keyword>
<protein>
    <recommendedName>
        <fullName evidence="4">ABC transporter permease</fullName>
    </recommendedName>
</protein>
<evidence type="ECO:0000313" key="3">
    <source>
        <dbReference type="Proteomes" id="UP001596368"/>
    </source>
</evidence>
<evidence type="ECO:0000313" key="2">
    <source>
        <dbReference type="EMBL" id="MFC7136478.1"/>
    </source>
</evidence>
<organism evidence="2 3">
    <name type="scientific">Halobaculum litoreum</name>
    <dbReference type="NCBI Taxonomy" id="3031998"/>
    <lineage>
        <taxon>Archaea</taxon>
        <taxon>Methanobacteriati</taxon>
        <taxon>Methanobacteriota</taxon>
        <taxon>Stenosarchaea group</taxon>
        <taxon>Halobacteria</taxon>
        <taxon>Halobacteriales</taxon>
        <taxon>Haloferacaceae</taxon>
        <taxon>Halobaculum</taxon>
    </lineage>
</organism>
<gene>
    <name evidence="2" type="ORF">ACFQRB_07990</name>
</gene>
<dbReference type="EMBL" id="JBHSZG010000001">
    <property type="protein sequence ID" value="MFC7136478.1"/>
    <property type="molecule type" value="Genomic_DNA"/>
</dbReference>
<proteinExistence type="predicted"/>
<dbReference type="AlphaFoldDB" id="A0ABD5XN53"/>
<dbReference type="GeneID" id="81121879"/>
<accession>A0ABD5XN53</accession>
<reference evidence="2 3" key="1">
    <citation type="journal article" date="2019" name="Int. J. Syst. Evol. Microbiol.">
        <title>The Global Catalogue of Microorganisms (GCM) 10K type strain sequencing project: providing services to taxonomists for standard genome sequencing and annotation.</title>
        <authorList>
            <consortium name="The Broad Institute Genomics Platform"/>
            <consortium name="The Broad Institute Genome Sequencing Center for Infectious Disease"/>
            <person name="Wu L."/>
            <person name="Ma J."/>
        </authorList>
    </citation>
    <scope>NUCLEOTIDE SEQUENCE [LARGE SCALE GENOMIC DNA]</scope>
    <source>
        <strain evidence="2 3">DT92</strain>
    </source>
</reference>
<name>A0ABD5XN53_9EURY</name>
<dbReference type="Proteomes" id="UP001596368">
    <property type="component" value="Unassembled WGS sequence"/>
</dbReference>
<keyword evidence="3" id="KW-1185">Reference proteome</keyword>
<comment type="caution">
    <text evidence="2">The sequence shown here is derived from an EMBL/GenBank/DDBJ whole genome shotgun (WGS) entry which is preliminary data.</text>
</comment>